<name>A0A813ZL16_9BILA</name>
<accession>A0A813ZL16</accession>
<protein>
    <recommendedName>
        <fullName evidence="3">RING-type E3 ubiquitin transferase</fullName>
        <ecNumber evidence="3">2.3.2.27</ecNumber>
    </recommendedName>
    <alternativeName>
        <fullName evidence="8">Checkpoint with forkhead and RING finger domains protein</fullName>
    </alternativeName>
    <alternativeName>
        <fullName evidence="7">RING-type E3 ubiquitin transferase CHFR</fullName>
    </alternativeName>
</protein>
<feature type="domain" description="JmjN" evidence="13">
    <location>
        <begin position="465"/>
        <end position="507"/>
    </location>
</feature>
<sequence>MFEYDEGELYIKDLSTNGTLLNKSQKLPKNMRILVKSGDSVQIVYREDDPQFNIVLQIDNAEAFSDEDSLNTTQLVNNDTPIYEDSQPSSSDDQKENNYQLAIVTTTVTEEEKKKSNDVEPKPVNNREFEMTAGTDMEKLLICACCQDIIQNPLSLEPCLHTFCSGCFHSWEAIQRTCPQCRQKVIGKKKNFLVNDMIEIYLKSFPDKRPEPRQIEIVDLNNKNNEVGRDGFYLDYARVERENEDDEDDEDMDDEDIDEDLDEEDDDGIGFRMPIAYPGHFPPCMMLPARAPAQINSCRQCSTNLPLHPIVAGVAAATSVFKCALGQKHILCQCCIHPMPDRRGEQNISQQCELLLLSYPITYLTSKNMLAKDLLIACCDSLDQKLFQCTGIDPNIAVPSEKVVCYQCGLKMFKELAYQYRSNISHADIEPANMRERENCHWGRNCRTQYSKVYHAQKFNHCCEQILFRPTYDEFKNFSQFIETIEAQNAHRIGLAKIIPPKEWIAREGGYNNIQSMDVKSPIKQEVHGKDGIYEIYNIQQKTLNLAEFEKLSNNDRFRAPLDDNQSLERKYWKNLTYVAPIYGADVNGTLYDSKQQYWNLNSLGTILDDLQLEYDTKIQGVNTSYLYFGMWKATFAWHTEDMDLYSINYLHYGAPKQWYVIPPSYGKKFERLAATYFTNLSRQCPAFLRHKMTLISPSILQYNSIPYSKITQHPNEFIITFPYAYHSGFNYGYNCAESTNFAMKRWLEYGKHASACSCRHDMVSIGMDIFVKKYQPDLYEQWLLGNDHTPHPESDHNGARKRPSTSTSSVSKKRLPFTNKLVLNSSSSIPTSGTILPLVNEEITTRFQHQQIISNERYLKIFTCLSKYDKQQHFDVSSTTRTNSLFSVPLLRAALFRSKLKLKTQNNTLLNLTSNIIEKYQSKLEYNLSSSNKPLWLFNGLKQAGKYREQILSGLWQFNNMNIDFDKEKLFNQWLSLKLPYCSICQLFTMNKDNESDIEREQEPLVNDVIFHLFNKQVPTTPTTPNPLILTQCQKCKIVVHQTCYANICKLNNNLTNIFDEQTNNEQQWLCQRCKQQTNEVSSVLLSRPSESCSLCLLRGGALILNTNEISEQKWAHVICLIYHKSLQSSSSLTNEISSTTVNSSFSSTSTTTVTTLVQKKNQCHYCWSFCPLDKRRSSTTIIICDYPDCFNQYHVTCGLMSGCTFDIGNWPKLLHTYCHLHSKNQTKYISNYRHKKKLKKETSDNESEMDDDDDLNGTTISNYDLDQIVIGTNILVKSNRNCTKKYISGKITSIDSIVHYAVDFFDGSYSRDVLWEDLILSGKDDIPLIGTNINVKWTDDIIYPCTYVGCKQVLFYTILLENGETKKVRRQEFLIKKETDKNKKCRQSVLAKKRKRKILLSSSHSDSSSSESPVRACHSNSSSSIYTPSDDSLFSLSSETSRSPSPIKRRTKTSRRSKQK</sequence>
<feature type="compositionally biased region" description="Basic residues" evidence="10">
    <location>
        <begin position="1449"/>
        <end position="1462"/>
    </location>
</feature>
<feature type="compositionally biased region" description="Low complexity" evidence="10">
    <location>
        <begin position="1401"/>
        <end position="1414"/>
    </location>
</feature>
<dbReference type="PROSITE" id="PS50089">
    <property type="entry name" value="ZF_RING_2"/>
    <property type="match status" value="1"/>
</dbReference>
<evidence type="ECO:0000256" key="7">
    <source>
        <dbReference type="ARBA" id="ARBA00029800"/>
    </source>
</evidence>
<keyword evidence="5 9" id="KW-0863">Zinc-finger</keyword>
<dbReference type="Gene3D" id="2.60.200.20">
    <property type="match status" value="1"/>
</dbReference>
<dbReference type="EMBL" id="CAJNOQ010001538">
    <property type="protein sequence ID" value="CAF0901834.1"/>
    <property type="molecule type" value="Genomic_DNA"/>
</dbReference>
<feature type="compositionally biased region" description="Acidic residues" evidence="10">
    <location>
        <begin position="242"/>
        <end position="268"/>
    </location>
</feature>
<evidence type="ECO:0000313" key="15">
    <source>
        <dbReference type="EMBL" id="CAF0901834.1"/>
    </source>
</evidence>
<dbReference type="SUPFAM" id="SSF49879">
    <property type="entry name" value="SMAD/FHA domain"/>
    <property type="match status" value="1"/>
</dbReference>
<dbReference type="GO" id="GO:0032454">
    <property type="term" value="F:histone H3K9 demethylase activity"/>
    <property type="evidence" value="ECO:0007669"/>
    <property type="project" value="TreeGrafter"/>
</dbReference>
<dbReference type="GO" id="GO:0008270">
    <property type="term" value="F:zinc ion binding"/>
    <property type="evidence" value="ECO:0007669"/>
    <property type="project" value="UniProtKB-KW"/>
</dbReference>
<feature type="compositionally biased region" description="Low complexity" evidence="10">
    <location>
        <begin position="1421"/>
        <end position="1447"/>
    </location>
</feature>
<feature type="region of interest" description="Disordered" evidence="10">
    <location>
        <begin position="240"/>
        <end position="269"/>
    </location>
</feature>
<dbReference type="GO" id="GO:0061630">
    <property type="term" value="F:ubiquitin protein ligase activity"/>
    <property type="evidence" value="ECO:0007669"/>
    <property type="project" value="UniProtKB-EC"/>
</dbReference>
<evidence type="ECO:0000313" key="16">
    <source>
        <dbReference type="EMBL" id="CAF3684187.1"/>
    </source>
</evidence>
<dbReference type="Proteomes" id="UP000663829">
    <property type="component" value="Unassembled WGS sequence"/>
</dbReference>
<dbReference type="EC" id="2.3.2.27" evidence="3"/>
<dbReference type="Proteomes" id="UP000681722">
    <property type="component" value="Unassembled WGS sequence"/>
</dbReference>
<dbReference type="PROSITE" id="PS51183">
    <property type="entry name" value="JMJN"/>
    <property type="match status" value="1"/>
</dbReference>
<comment type="pathway">
    <text evidence="2">Protein modification; protein ubiquitination.</text>
</comment>
<feature type="region of interest" description="Disordered" evidence="10">
    <location>
        <begin position="76"/>
        <end position="98"/>
    </location>
</feature>
<feature type="compositionally biased region" description="Basic and acidic residues" evidence="10">
    <location>
        <begin position="790"/>
        <end position="799"/>
    </location>
</feature>
<evidence type="ECO:0000259" key="11">
    <source>
        <dbReference type="PROSITE" id="PS50006"/>
    </source>
</evidence>
<evidence type="ECO:0000259" key="13">
    <source>
        <dbReference type="PROSITE" id="PS51183"/>
    </source>
</evidence>
<gene>
    <name evidence="15" type="ORF">GPM918_LOCUS8678</name>
    <name evidence="16" type="ORF">SRO942_LOCUS8680</name>
</gene>
<dbReference type="InterPro" id="IPR001965">
    <property type="entry name" value="Znf_PHD"/>
</dbReference>
<dbReference type="GO" id="GO:0051864">
    <property type="term" value="F:histone H3K36 demethylase activity"/>
    <property type="evidence" value="ECO:0007669"/>
    <property type="project" value="TreeGrafter"/>
</dbReference>
<evidence type="ECO:0000256" key="5">
    <source>
        <dbReference type="ARBA" id="ARBA00022771"/>
    </source>
</evidence>
<dbReference type="SMART" id="SM00249">
    <property type="entry name" value="PHD"/>
    <property type="match status" value="2"/>
</dbReference>
<evidence type="ECO:0000259" key="14">
    <source>
        <dbReference type="PROSITE" id="PS51184"/>
    </source>
</evidence>
<dbReference type="Pfam" id="PF17979">
    <property type="entry name" value="zf-CRD"/>
    <property type="match status" value="1"/>
</dbReference>
<evidence type="ECO:0000259" key="12">
    <source>
        <dbReference type="PROSITE" id="PS50089"/>
    </source>
</evidence>
<comment type="caution">
    <text evidence="15">The sequence shown here is derived from an EMBL/GenBank/DDBJ whole genome shotgun (WGS) entry which is preliminary data.</text>
</comment>
<evidence type="ECO:0000256" key="1">
    <source>
        <dbReference type="ARBA" id="ARBA00000900"/>
    </source>
</evidence>
<dbReference type="Pfam" id="PF13832">
    <property type="entry name" value="zf-HC5HC2H_2"/>
    <property type="match status" value="1"/>
</dbReference>
<dbReference type="PANTHER" id="PTHR10694:SF129">
    <property type="entry name" value="LYSINE-SPECIFIC DEMETHYLASE 4B-RELATED"/>
    <property type="match status" value="1"/>
</dbReference>
<dbReference type="InterPro" id="IPR003349">
    <property type="entry name" value="JmjN"/>
</dbReference>
<evidence type="ECO:0000256" key="10">
    <source>
        <dbReference type="SAM" id="MobiDB-lite"/>
    </source>
</evidence>
<keyword evidence="6" id="KW-0862">Zinc</keyword>
<dbReference type="Gene3D" id="3.10.330.70">
    <property type="match status" value="1"/>
</dbReference>
<dbReference type="GO" id="GO:0016567">
    <property type="term" value="P:protein ubiquitination"/>
    <property type="evidence" value="ECO:0007669"/>
    <property type="project" value="UniProtKB-UniPathway"/>
</dbReference>
<dbReference type="SMART" id="SM00558">
    <property type="entry name" value="JmjC"/>
    <property type="match status" value="1"/>
</dbReference>
<dbReference type="Gene3D" id="3.30.40.10">
    <property type="entry name" value="Zinc/RING finger domain, C3HC4 (zinc finger)"/>
    <property type="match status" value="3"/>
</dbReference>
<dbReference type="UniPathway" id="UPA00143"/>
<dbReference type="SUPFAM" id="SSF57850">
    <property type="entry name" value="RING/U-box"/>
    <property type="match status" value="1"/>
</dbReference>
<comment type="catalytic activity">
    <reaction evidence="1">
        <text>S-ubiquitinyl-[E2 ubiquitin-conjugating enzyme]-L-cysteine + [acceptor protein]-L-lysine = [E2 ubiquitin-conjugating enzyme]-L-cysteine + N(6)-ubiquitinyl-[acceptor protein]-L-lysine.</text>
        <dbReference type="EC" id="2.3.2.27"/>
    </reaction>
</comment>
<dbReference type="SUPFAM" id="SSF51197">
    <property type="entry name" value="Clavaminate synthase-like"/>
    <property type="match status" value="1"/>
</dbReference>
<feature type="region of interest" description="Disordered" evidence="10">
    <location>
        <begin position="790"/>
        <end position="813"/>
    </location>
</feature>
<dbReference type="Pfam" id="PF02373">
    <property type="entry name" value="JmjC"/>
    <property type="match status" value="1"/>
</dbReference>
<dbReference type="PANTHER" id="PTHR10694">
    <property type="entry name" value="LYSINE-SPECIFIC DEMETHYLASE"/>
    <property type="match status" value="1"/>
</dbReference>
<dbReference type="Gene3D" id="3.30.40.140">
    <property type="match status" value="1"/>
</dbReference>
<organism evidence="15 17">
    <name type="scientific">Didymodactylos carnosus</name>
    <dbReference type="NCBI Taxonomy" id="1234261"/>
    <lineage>
        <taxon>Eukaryota</taxon>
        <taxon>Metazoa</taxon>
        <taxon>Spiralia</taxon>
        <taxon>Gnathifera</taxon>
        <taxon>Rotifera</taxon>
        <taxon>Eurotatoria</taxon>
        <taxon>Bdelloidea</taxon>
        <taxon>Philodinida</taxon>
        <taxon>Philodinidae</taxon>
        <taxon>Didymodactylos</taxon>
    </lineage>
</organism>
<proteinExistence type="predicted"/>
<evidence type="ECO:0000256" key="6">
    <source>
        <dbReference type="ARBA" id="ARBA00022833"/>
    </source>
</evidence>
<dbReference type="InterPro" id="IPR001841">
    <property type="entry name" value="Znf_RING"/>
</dbReference>
<dbReference type="InterPro" id="IPR003347">
    <property type="entry name" value="JmjC_dom"/>
</dbReference>
<dbReference type="InterPro" id="IPR008984">
    <property type="entry name" value="SMAD_FHA_dom_sf"/>
</dbReference>
<dbReference type="Pfam" id="PF02375">
    <property type="entry name" value="JmjN"/>
    <property type="match status" value="1"/>
</dbReference>
<dbReference type="OrthoDB" id="9547406at2759"/>
<dbReference type="SMART" id="SM00545">
    <property type="entry name" value="JmjN"/>
    <property type="match status" value="1"/>
</dbReference>
<evidence type="ECO:0000256" key="8">
    <source>
        <dbReference type="ARBA" id="ARBA00031332"/>
    </source>
</evidence>
<reference evidence="15" key="1">
    <citation type="submission" date="2021-02" db="EMBL/GenBank/DDBJ databases">
        <authorList>
            <person name="Nowell W R."/>
        </authorList>
    </citation>
    <scope>NUCLEOTIDE SEQUENCE</scope>
</reference>
<dbReference type="InterPro" id="IPR040909">
    <property type="entry name" value="CHFR_Znf-CRD"/>
</dbReference>
<feature type="domain" description="JmjC" evidence="14">
    <location>
        <begin position="593"/>
        <end position="759"/>
    </location>
</feature>
<keyword evidence="17" id="KW-1185">Reference proteome</keyword>
<feature type="domain" description="FHA" evidence="11">
    <location>
        <begin position="1"/>
        <end position="26"/>
    </location>
</feature>
<dbReference type="Gene3D" id="2.60.120.650">
    <property type="entry name" value="Cupin"/>
    <property type="match status" value="1"/>
</dbReference>
<dbReference type="SUPFAM" id="SSF63748">
    <property type="entry name" value="Tudor/PWWP/MBT"/>
    <property type="match status" value="1"/>
</dbReference>
<dbReference type="InterPro" id="IPR018957">
    <property type="entry name" value="Znf_C3HC4_RING-type"/>
</dbReference>
<evidence type="ECO:0000256" key="4">
    <source>
        <dbReference type="ARBA" id="ARBA00022723"/>
    </source>
</evidence>
<evidence type="ECO:0000256" key="2">
    <source>
        <dbReference type="ARBA" id="ARBA00004906"/>
    </source>
</evidence>
<dbReference type="Pfam" id="PF00097">
    <property type="entry name" value="zf-C3HC4"/>
    <property type="match status" value="1"/>
</dbReference>
<evidence type="ECO:0000256" key="3">
    <source>
        <dbReference type="ARBA" id="ARBA00012483"/>
    </source>
</evidence>
<dbReference type="InterPro" id="IPR000253">
    <property type="entry name" value="FHA_dom"/>
</dbReference>
<dbReference type="GO" id="GO:0005634">
    <property type="term" value="C:nucleus"/>
    <property type="evidence" value="ECO:0007669"/>
    <property type="project" value="TreeGrafter"/>
</dbReference>
<feature type="domain" description="RING-type" evidence="12">
    <location>
        <begin position="143"/>
        <end position="182"/>
    </location>
</feature>
<dbReference type="PROSITE" id="PS50006">
    <property type="entry name" value="FHA_DOMAIN"/>
    <property type="match status" value="1"/>
</dbReference>
<dbReference type="InterPro" id="IPR013083">
    <property type="entry name" value="Znf_RING/FYVE/PHD"/>
</dbReference>
<evidence type="ECO:0000256" key="9">
    <source>
        <dbReference type="PROSITE-ProRule" id="PRU00175"/>
    </source>
</evidence>
<dbReference type="GO" id="GO:0010468">
    <property type="term" value="P:regulation of gene expression"/>
    <property type="evidence" value="ECO:0007669"/>
    <property type="project" value="TreeGrafter"/>
</dbReference>
<evidence type="ECO:0000313" key="17">
    <source>
        <dbReference type="Proteomes" id="UP000663829"/>
    </source>
</evidence>
<feature type="compositionally biased region" description="Polar residues" evidence="10">
    <location>
        <begin position="76"/>
        <end position="91"/>
    </location>
</feature>
<dbReference type="Gene3D" id="2.30.30.140">
    <property type="match status" value="1"/>
</dbReference>
<dbReference type="GO" id="GO:0000785">
    <property type="term" value="C:chromatin"/>
    <property type="evidence" value="ECO:0007669"/>
    <property type="project" value="TreeGrafter"/>
</dbReference>
<dbReference type="CDD" id="cd15571">
    <property type="entry name" value="ePHD"/>
    <property type="match status" value="1"/>
</dbReference>
<dbReference type="EMBL" id="CAJOBC010001538">
    <property type="protein sequence ID" value="CAF3684187.1"/>
    <property type="molecule type" value="Genomic_DNA"/>
</dbReference>
<feature type="region of interest" description="Disordered" evidence="10">
    <location>
        <begin position="1397"/>
        <end position="1462"/>
    </location>
</feature>
<dbReference type="PROSITE" id="PS51184">
    <property type="entry name" value="JMJC"/>
    <property type="match status" value="1"/>
</dbReference>
<keyword evidence="4" id="KW-0479">Metal-binding</keyword>